<comment type="caution">
    <text evidence="1">The sequence shown here is derived from an EMBL/GenBank/DDBJ whole genome shotgun (WGS) entry which is preliminary data.</text>
</comment>
<dbReference type="Proteomes" id="UP000292423">
    <property type="component" value="Unassembled WGS sequence"/>
</dbReference>
<name>A0A4Q7Z4C7_9GAMM</name>
<dbReference type="SUPFAM" id="SSF101327">
    <property type="entry name" value="YgfB-like"/>
    <property type="match status" value="1"/>
</dbReference>
<organism evidence="1 2">
    <name type="scientific">Fluviicoccus keumensis</name>
    <dbReference type="NCBI Taxonomy" id="1435465"/>
    <lineage>
        <taxon>Bacteria</taxon>
        <taxon>Pseudomonadati</taxon>
        <taxon>Pseudomonadota</taxon>
        <taxon>Gammaproteobacteria</taxon>
        <taxon>Moraxellales</taxon>
        <taxon>Moraxellaceae</taxon>
        <taxon>Fluviicoccus</taxon>
    </lineage>
</organism>
<evidence type="ECO:0008006" key="3">
    <source>
        <dbReference type="Google" id="ProtNLM"/>
    </source>
</evidence>
<sequence length="181" mass="20792">MHELYALPDSTLDRLADYLDGDSNEHGLDFCGTHGFLAAVTVGPKREADEWLSELFEGQVPAELVEDLKAWQKSMHACLYHEQNLTLPCDLQFSSTREGNELTDWCVGFMEAIFSQEESWYARDEDLVAELTLPMVVVSGLMEDPELEQMRRQPKLMMQLVRQIPEILTELYLLFHAPRNV</sequence>
<reference evidence="1 2" key="1">
    <citation type="submission" date="2019-02" db="EMBL/GenBank/DDBJ databases">
        <title>Genomic Encyclopedia of Type Strains, Phase IV (KMG-IV): sequencing the most valuable type-strain genomes for metagenomic binning, comparative biology and taxonomic classification.</title>
        <authorList>
            <person name="Goeker M."/>
        </authorList>
    </citation>
    <scope>NUCLEOTIDE SEQUENCE [LARGE SCALE GENOMIC DNA]</scope>
    <source>
        <strain evidence="1 2">DSM 105135</strain>
    </source>
</reference>
<dbReference type="EMBL" id="SHKX01000012">
    <property type="protein sequence ID" value="RZU45232.1"/>
    <property type="molecule type" value="Genomic_DNA"/>
</dbReference>
<accession>A0A4Q7Z4C7</accession>
<dbReference type="RefSeq" id="WP_165391419.1">
    <property type="nucleotide sequence ID" value="NZ_SHKX01000012.1"/>
</dbReference>
<dbReference type="InterPro" id="IPR011978">
    <property type="entry name" value="YgfB-like"/>
</dbReference>
<evidence type="ECO:0000313" key="1">
    <source>
        <dbReference type="EMBL" id="RZU45232.1"/>
    </source>
</evidence>
<dbReference type="InterPro" id="IPR036255">
    <property type="entry name" value="YgfB-like_sf"/>
</dbReference>
<gene>
    <name evidence="1" type="ORF">EV700_2049</name>
</gene>
<dbReference type="NCBIfam" id="TIGR02292">
    <property type="entry name" value="ygfB_yecA"/>
    <property type="match status" value="1"/>
</dbReference>
<evidence type="ECO:0000313" key="2">
    <source>
        <dbReference type="Proteomes" id="UP000292423"/>
    </source>
</evidence>
<dbReference type="Gene3D" id="1.20.120.740">
    <property type="entry name" value="YgfB uncharacterised protein family UPF0149, PF03695"/>
    <property type="match status" value="1"/>
</dbReference>
<dbReference type="AlphaFoldDB" id="A0A4Q7Z4C7"/>
<protein>
    <recommendedName>
        <fullName evidence="3">YecA family protein</fullName>
    </recommendedName>
</protein>
<proteinExistence type="predicted"/>
<dbReference type="Pfam" id="PF03695">
    <property type="entry name" value="UPF0149"/>
    <property type="match status" value="1"/>
</dbReference>
<keyword evidence="2" id="KW-1185">Reference proteome</keyword>